<gene>
    <name evidence="2" type="ORF">NQV15_09135</name>
</gene>
<name>A0ABY5MEL0_9ACTN</name>
<feature type="region of interest" description="Disordered" evidence="1">
    <location>
        <begin position="80"/>
        <end position="99"/>
    </location>
</feature>
<accession>A0ABY5MEL0</accession>
<reference evidence="2 3" key="1">
    <citation type="submission" date="2022-08" db="EMBL/GenBank/DDBJ databases">
        <title>novel species in genus Aeromicrobium.</title>
        <authorList>
            <person name="Ye L."/>
        </authorList>
    </citation>
    <scope>NUCLEOTIDE SEQUENCE [LARGE SCALE GENOMIC DNA]</scope>
    <source>
        <strain evidence="3">zg-Y1379</strain>
    </source>
</reference>
<keyword evidence="3" id="KW-1185">Reference proteome</keyword>
<organism evidence="2 3">
    <name type="scientific">Aeromicrobium wangtongii</name>
    <dbReference type="NCBI Taxonomy" id="2969247"/>
    <lineage>
        <taxon>Bacteria</taxon>
        <taxon>Bacillati</taxon>
        <taxon>Actinomycetota</taxon>
        <taxon>Actinomycetes</taxon>
        <taxon>Propionibacteriales</taxon>
        <taxon>Nocardioidaceae</taxon>
        <taxon>Aeromicrobium</taxon>
    </lineage>
</organism>
<feature type="compositionally biased region" description="Basic and acidic residues" evidence="1">
    <location>
        <begin position="88"/>
        <end position="99"/>
    </location>
</feature>
<proteinExistence type="predicted"/>
<evidence type="ECO:0000256" key="1">
    <source>
        <dbReference type="SAM" id="MobiDB-lite"/>
    </source>
</evidence>
<dbReference type="Proteomes" id="UP001316184">
    <property type="component" value="Chromosome"/>
</dbReference>
<sequence>MCVLCGYPRTRAGNPPSPGARGNFRALAAAFDARRSDVVEPDLALIDLGDAVESATTRRALRSLARANQMVAIIATDAVSEPDESLDDVTRPESRTAGS</sequence>
<dbReference type="EMBL" id="CP102173">
    <property type="protein sequence ID" value="UUP15460.1"/>
    <property type="molecule type" value="Genomic_DNA"/>
</dbReference>
<protein>
    <submittedName>
        <fullName evidence="2">Uncharacterized protein</fullName>
    </submittedName>
</protein>
<evidence type="ECO:0000313" key="3">
    <source>
        <dbReference type="Proteomes" id="UP001316184"/>
    </source>
</evidence>
<dbReference type="RefSeq" id="WP_232399512.1">
    <property type="nucleotide sequence ID" value="NZ_CP102173.1"/>
</dbReference>
<evidence type="ECO:0000313" key="2">
    <source>
        <dbReference type="EMBL" id="UUP15460.1"/>
    </source>
</evidence>